<feature type="signal peptide" evidence="2">
    <location>
        <begin position="1"/>
        <end position="23"/>
    </location>
</feature>
<gene>
    <name evidence="3" type="ORF">SP6_14_02190</name>
</gene>
<evidence type="ECO:0000256" key="2">
    <source>
        <dbReference type="SAM" id="SignalP"/>
    </source>
</evidence>
<protein>
    <submittedName>
        <fullName evidence="3">DNA, contig: SP614</fullName>
    </submittedName>
</protein>
<dbReference type="PANTHER" id="PTHR33361">
    <property type="entry name" value="GLR0591 PROTEIN"/>
    <property type="match status" value="1"/>
</dbReference>
<comment type="caution">
    <text evidence="3">The sequence shown here is derived from an EMBL/GenBank/DDBJ whole genome shotgun (WGS) entry which is preliminary data.</text>
</comment>
<dbReference type="EMBL" id="BBJS01000014">
    <property type="protein sequence ID" value="GAN13062.1"/>
    <property type="molecule type" value="Genomic_DNA"/>
</dbReference>
<keyword evidence="2" id="KW-0732">Signal</keyword>
<reference evidence="3 4" key="1">
    <citation type="submission" date="2014-08" db="EMBL/GenBank/DDBJ databases">
        <title>Whole genome shotgun sequence of Sphingomonas paucimobilis NBRC 13935.</title>
        <authorList>
            <person name="Hosoyama A."/>
            <person name="Hashimoto M."/>
            <person name="Hosoyama Y."/>
            <person name="Noguchi M."/>
            <person name="Uohara A."/>
            <person name="Ohji S."/>
            <person name="Katano-Makiyama Y."/>
            <person name="Ichikawa N."/>
            <person name="Kimura A."/>
            <person name="Yamazoe A."/>
            <person name="Fujita N."/>
        </authorList>
    </citation>
    <scope>NUCLEOTIDE SEQUENCE [LARGE SCALE GENOMIC DNA]</scope>
    <source>
        <strain evidence="3 4">NBRC 13935</strain>
    </source>
</reference>
<sequence length="600" mass="66595">MTNIMTRLLAGASLLLVPALVGAVPHPAQKRATPAKAKAGQGADARFRALSEAEYKWRINQNAADEDSGSAGSRQLPDVGPPAQAARLARWEATAKALDATDPATLSPDARIDYMVYKGQIDALLAAQRFRDYEKPLNADTSFWGNLAGWARGSFTRESQYRDYLAMLRAMPRYYDQQIANMRAGVARGFTPPAITLKGRDIGVAQVVDAGTGEDQPFYAPFRTMPATIPAATAAALRAEAKAAIRDNVLPAHRKLLTFLRTDYIPHAQLSTAAYDLPDGKAYYRSKIREYVTADMTPEQVHAIGLSEMKRIRARMDGVMKEVKFKGDFPAFLTFLRTDPQFYAKTPQELLDRAAWFAKSFDGIASDWFGRLPRSRFAIKPVPADLAPFYTAGRGGTGIYLVNTYDLPSRSLYALPALTLHESAPGHAFQMPLAAENKDLPAFRRDSYLSAYGEGWALYCEALGEDMGFYKTPYDRFGMLSYQAWRAARLVVDTGIHALGWTREQAQAYLHDNTALSDHEIETEVDRYIAWPGQALSYYMGQLAFQRARAKAEKALGPKFNIRAWHDAMLQLGYVPLPVIEARTDRFIAEGGKGPYPDEE</sequence>
<organism evidence="3 4">
    <name type="scientific">Sphingomonas paucimobilis NBRC 13935</name>
    <dbReference type="NCBI Taxonomy" id="1219050"/>
    <lineage>
        <taxon>Bacteria</taxon>
        <taxon>Pseudomonadati</taxon>
        <taxon>Pseudomonadota</taxon>
        <taxon>Alphaproteobacteria</taxon>
        <taxon>Sphingomonadales</taxon>
        <taxon>Sphingomonadaceae</taxon>
        <taxon>Sphingomonas</taxon>
    </lineage>
</organism>
<evidence type="ECO:0000313" key="4">
    <source>
        <dbReference type="Proteomes" id="UP000032025"/>
    </source>
</evidence>
<evidence type="ECO:0000313" key="3">
    <source>
        <dbReference type="EMBL" id="GAN13062.1"/>
    </source>
</evidence>
<accession>A0A0C9NA28</accession>
<dbReference type="PANTHER" id="PTHR33361:SF2">
    <property type="entry name" value="DUF885 DOMAIN-CONTAINING PROTEIN"/>
    <property type="match status" value="1"/>
</dbReference>
<dbReference type="AlphaFoldDB" id="A0A0C9NA28"/>
<dbReference type="InterPro" id="IPR010281">
    <property type="entry name" value="DUF885"/>
</dbReference>
<keyword evidence="4" id="KW-1185">Reference proteome</keyword>
<evidence type="ECO:0000256" key="1">
    <source>
        <dbReference type="SAM" id="MobiDB-lite"/>
    </source>
</evidence>
<dbReference type="Proteomes" id="UP000032025">
    <property type="component" value="Unassembled WGS sequence"/>
</dbReference>
<proteinExistence type="predicted"/>
<feature type="region of interest" description="Disordered" evidence="1">
    <location>
        <begin position="63"/>
        <end position="83"/>
    </location>
</feature>
<feature type="chain" id="PRO_5002200061" evidence="2">
    <location>
        <begin position="24"/>
        <end position="600"/>
    </location>
</feature>
<dbReference type="Pfam" id="PF05960">
    <property type="entry name" value="DUF885"/>
    <property type="match status" value="1"/>
</dbReference>
<name>A0A0C9NA28_SPHPI</name>